<proteinExistence type="predicted"/>
<evidence type="ECO:0000313" key="2">
    <source>
        <dbReference type="EMBL" id="PEJ37785.1"/>
    </source>
</evidence>
<evidence type="ECO:0000313" key="3">
    <source>
        <dbReference type="Proteomes" id="UP000220106"/>
    </source>
</evidence>
<dbReference type="AlphaFoldDB" id="A0AAX0S7Y3"/>
<protein>
    <submittedName>
        <fullName evidence="2">Fur-regulated basic protein FbpA</fullName>
    </submittedName>
</protein>
<dbReference type="EMBL" id="NUEQ01000004">
    <property type="protein sequence ID" value="PEJ37785.1"/>
    <property type="molecule type" value="Genomic_DNA"/>
</dbReference>
<dbReference type="InterPro" id="IPR025072">
    <property type="entry name" value="Fur_reg_FbpA"/>
</dbReference>
<name>A0AAX0S7Y3_9BACI</name>
<dbReference type="RefSeq" id="WP_098174760.1">
    <property type="nucleotide sequence ID" value="NZ_CP030926.1"/>
</dbReference>
<reference evidence="2 3" key="1">
    <citation type="submission" date="2017-09" db="EMBL/GenBank/DDBJ databases">
        <title>Large-scale bioinformatics analysis of Bacillus genomes uncovers conserved roles of natural products in bacterial physiology.</title>
        <authorList>
            <consortium name="Agbiome Team Llc"/>
            <person name="Bleich R.M."/>
            <person name="Kirk G.J."/>
            <person name="Santa Maria K.C."/>
            <person name="Allen S.E."/>
            <person name="Farag S."/>
            <person name="Shank E.A."/>
            <person name="Bowers A."/>
        </authorList>
    </citation>
    <scope>NUCLEOTIDE SEQUENCE [LARGE SCALE GENOMIC DNA]</scope>
    <source>
        <strain evidence="2 3">AFS003229</strain>
    </source>
</reference>
<organism evidence="2 3">
    <name type="scientific">Peribacillus butanolivorans</name>
    <dbReference type="NCBI Taxonomy" id="421767"/>
    <lineage>
        <taxon>Bacteria</taxon>
        <taxon>Bacillati</taxon>
        <taxon>Bacillota</taxon>
        <taxon>Bacilli</taxon>
        <taxon>Bacillales</taxon>
        <taxon>Bacillaceae</taxon>
        <taxon>Peribacillus</taxon>
    </lineage>
</organism>
<sequence>MGKLLRNALNNKKVFLINKLINEGIYKKNNTHLFEMTLSDLQEEYNKISDKKS</sequence>
<accession>A0AAX0S7Y3</accession>
<dbReference type="KEGG" id="pbut:DTO10_23105"/>
<dbReference type="EMBL" id="CP030926">
    <property type="protein sequence ID" value="AXN40975.1"/>
    <property type="molecule type" value="Genomic_DNA"/>
</dbReference>
<evidence type="ECO:0000313" key="4">
    <source>
        <dbReference type="Proteomes" id="UP000260457"/>
    </source>
</evidence>
<dbReference type="Pfam" id="PF13076">
    <property type="entry name" value="Fur_reg_FbpA"/>
    <property type="match status" value="1"/>
</dbReference>
<gene>
    <name evidence="2" type="ORF">CN689_02520</name>
    <name evidence="1" type="ORF">DTO10_23105</name>
</gene>
<keyword evidence="4" id="KW-1185">Reference proteome</keyword>
<dbReference type="Proteomes" id="UP000220106">
    <property type="component" value="Unassembled WGS sequence"/>
</dbReference>
<evidence type="ECO:0000313" key="1">
    <source>
        <dbReference type="EMBL" id="AXN40975.1"/>
    </source>
</evidence>
<reference evidence="1 4" key="2">
    <citation type="submission" date="2018-07" db="EMBL/GenBank/DDBJ databases">
        <title>The molecular basis for the intramolecular migration of carboxyl group in the catabolism of para-hydroxybenzoate via gentisate.</title>
        <authorList>
            <person name="Zhao H."/>
            <person name="Xu Y."/>
            <person name="Lin S."/>
            <person name="Spain J.C."/>
            <person name="Zhou N.-Y."/>
        </authorList>
    </citation>
    <scope>NUCLEOTIDE SEQUENCE [LARGE SCALE GENOMIC DNA]</scope>
    <source>
        <strain evidence="1 4">PHB-7a</strain>
    </source>
</reference>
<dbReference type="Proteomes" id="UP000260457">
    <property type="component" value="Chromosome"/>
</dbReference>